<feature type="chain" id="PRO_5045877231" evidence="1">
    <location>
        <begin position="27"/>
        <end position="194"/>
    </location>
</feature>
<dbReference type="EMBL" id="JAKLWS010000024">
    <property type="protein sequence ID" value="MCG2590006.1"/>
    <property type="molecule type" value="Genomic_DNA"/>
</dbReference>
<comment type="caution">
    <text evidence="2">The sequence shown here is derived from an EMBL/GenBank/DDBJ whole genome shotgun (WGS) entry which is preliminary data.</text>
</comment>
<dbReference type="SUPFAM" id="SSF56925">
    <property type="entry name" value="OMPA-like"/>
    <property type="match status" value="1"/>
</dbReference>
<organism evidence="2 3">
    <name type="scientific">Rhodohalobacter sulfatireducens</name>
    <dbReference type="NCBI Taxonomy" id="2911366"/>
    <lineage>
        <taxon>Bacteria</taxon>
        <taxon>Pseudomonadati</taxon>
        <taxon>Balneolota</taxon>
        <taxon>Balneolia</taxon>
        <taxon>Balneolales</taxon>
        <taxon>Balneolaceae</taxon>
        <taxon>Rhodohalobacter</taxon>
    </lineage>
</organism>
<dbReference type="RefSeq" id="WP_237855363.1">
    <property type="nucleotide sequence ID" value="NZ_JAKLWS010000024.1"/>
</dbReference>
<proteinExistence type="predicted"/>
<evidence type="ECO:0000313" key="2">
    <source>
        <dbReference type="EMBL" id="MCG2590006.1"/>
    </source>
</evidence>
<gene>
    <name evidence="2" type="ORF">L6773_15620</name>
</gene>
<reference evidence="2" key="1">
    <citation type="submission" date="2022-01" db="EMBL/GenBank/DDBJ databases">
        <authorList>
            <person name="Wang Y."/>
        </authorList>
    </citation>
    <scope>NUCLEOTIDE SEQUENCE</scope>
    <source>
        <strain evidence="2">WB101</strain>
    </source>
</reference>
<keyword evidence="3" id="KW-1185">Reference proteome</keyword>
<reference evidence="2" key="2">
    <citation type="submission" date="2024-05" db="EMBL/GenBank/DDBJ databases">
        <title>Rhodohalobacter halophilus gen. nov., sp. nov., a moderately halophilic member of the family Balneolaceae.</title>
        <authorList>
            <person name="Xia J."/>
        </authorList>
    </citation>
    <scope>NUCLEOTIDE SEQUENCE</scope>
    <source>
        <strain evidence="2">WB101</strain>
    </source>
</reference>
<name>A0ABS9KGM9_9BACT</name>
<evidence type="ECO:0000313" key="3">
    <source>
        <dbReference type="Proteomes" id="UP001165366"/>
    </source>
</evidence>
<feature type="signal peptide" evidence="1">
    <location>
        <begin position="1"/>
        <end position="26"/>
    </location>
</feature>
<keyword evidence="1" id="KW-0732">Signal</keyword>
<protein>
    <submittedName>
        <fullName evidence="2">Porin family protein</fullName>
    </submittedName>
</protein>
<evidence type="ECO:0000256" key="1">
    <source>
        <dbReference type="SAM" id="SignalP"/>
    </source>
</evidence>
<accession>A0ABS9KGM9</accession>
<sequence length="194" mass="21045">MRQAITTIKQVIIAIILMLSSMQAIAQDNQIEPNRKGFVIGVSAGAGYLSIEGDAAPSTFEDGGLPFPNLKIGWMINPKTALLLSIPGMGYEIDGVDRSFDSVVPSIQYWLRPKWWVNVGFGLGMDSVAFYEDDHGQDKLNVGPAGMISTGFEIYKRGKFTIDLQGTIHAGQMYTGGDHYDAGALLAGVGFNFY</sequence>
<dbReference type="InterPro" id="IPR011250">
    <property type="entry name" value="OMP/PagP_B-barrel"/>
</dbReference>
<dbReference type="Proteomes" id="UP001165366">
    <property type="component" value="Unassembled WGS sequence"/>
</dbReference>